<evidence type="ECO:0000313" key="4">
    <source>
        <dbReference type="EMBL" id="KUI60782.1"/>
    </source>
</evidence>
<dbReference type="InterPro" id="IPR000271">
    <property type="entry name" value="Ribosomal_bL34"/>
</dbReference>
<dbReference type="Pfam" id="PF00468">
    <property type="entry name" value="Ribosomal_L34"/>
    <property type="match status" value="1"/>
</dbReference>
<accession>A0A194V9T9</accession>
<keyword evidence="2 4" id="KW-0689">Ribosomal protein</keyword>
<evidence type="ECO:0000256" key="1">
    <source>
        <dbReference type="ARBA" id="ARBA00010111"/>
    </source>
</evidence>
<dbReference type="GO" id="GO:0006412">
    <property type="term" value="P:translation"/>
    <property type="evidence" value="ECO:0007669"/>
    <property type="project" value="InterPro"/>
</dbReference>
<proteinExistence type="inferred from homology"/>
<evidence type="ECO:0000256" key="2">
    <source>
        <dbReference type="ARBA" id="ARBA00022980"/>
    </source>
</evidence>
<dbReference type="NCBIfam" id="TIGR01030">
    <property type="entry name" value="rpmH_bact"/>
    <property type="match status" value="1"/>
</dbReference>
<dbReference type="AlphaFoldDB" id="A0A194V9T9"/>
<dbReference type="HAMAP" id="MF_00391">
    <property type="entry name" value="Ribosomal_bL34"/>
    <property type="match status" value="1"/>
</dbReference>
<dbReference type="Gene3D" id="1.10.287.3980">
    <property type="match status" value="1"/>
</dbReference>
<keyword evidence="3" id="KW-0687">Ribonucleoprotein</keyword>
<gene>
    <name evidence="4" type="ORF">VP1G_07987</name>
</gene>
<name>A0A194V9T9_CYTMA</name>
<dbReference type="STRING" id="694573.A0A194V9T9"/>
<dbReference type="GO" id="GO:0003735">
    <property type="term" value="F:structural constituent of ribosome"/>
    <property type="evidence" value="ECO:0007669"/>
    <property type="project" value="InterPro"/>
</dbReference>
<comment type="similarity">
    <text evidence="1">Belongs to the bacterial ribosomal protein bL34 family.</text>
</comment>
<organism evidence="4 5">
    <name type="scientific">Cytospora mali</name>
    <name type="common">Apple Valsa canker fungus</name>
    <name type="synonym">Valsa mali</name>
    <dbReference type="NCBI Taxonomy" id="578113"/>
    <lineage>
        <taxon>Eukaryota</taxon>
        <taxon>Fungi</taxon>
        <taxon>Dikarya</taxon>
        <taxon>Ascomycota</taxon>
        <taxon>Pezizomycotina</taxon>
        <taxon>Sordariomycetes</taxon>
        <taxon>Sordariomycetidae</taxon>
        <taxon>Diaporthales</taxon>
        <taxon>Cytosporaceae</taxon>
        <taxon>Cytospora</taxon>
    </lineage>
</organism>
<keyword evidence="5" id="KW-1185">Reference proteome</keyword>
<dbReference type="GO" id="GO:1990904">
    <property type="term" value="C:ribonucleoprotein complex"/>
    <property type="evidence" value="ECO:0007669"/>
    <property type="project" value="UniProtKB-KW"/>
</dbReference>
<sequence>MSRLFAQSALRAAVRDVARQPGFTRSFSSLPSLRPSTSTPSSIFTRRSAALLPSIFTPTSAAPAAGALGDVAAADVVPTAAITSNPALASIGSQIRCGPRNYMNMNRPSRLIRQRRHGFLSRIRTKTGRKMLQRRKSKGRKMLSA</sequence>
<dbReference type="OrthoDB" id="431691at2759"/>
<evidence type="ECO:0000313" key="5">
    <source>
        <dbReference type="Proteomes" id="UP000078576"/>
    </source>
</evidence>
<reference evidence="5" key="1">
    <citation type="submission" date="2014-12" db="EMBL/GenBank/DDBJ databases">
        <title>Genome Sequence of Valsa Canker Pathogens Uncovers a Specific Adaption of Colonization on Woody Bark.</title>
        <authorList>
            <person name="Yin Z."/>
            <person name="Liu H."/>
            <person name="Gao X."/>
            <person name="Li Z."/>
            <person name="Song N."/>
            <person name="Ke X."/>
            <person name="Dai Q."/>
            <person name="Wu Y."/>
            <person name="Sun Y."/>
            <person name="Xu J.-R."/>
            <person name="Kang Z.K."/>
            <person name="Wang L."/>
            <person name="Huang L."/>
        </authorList>
    </citation>
    <scope>NUCLEOTIDE SEQUENCE [LARGE SCALE GENOMIC DNA]</scope>
    <source>
        <strain evidence="5">SXYL134</strain>
    </source>
</reference>
<dbReference type="EMBL" id="KN714759">
    <property type="protein sequence ID" value="KUI60782.1"/>
    <property type="molecule type" value="Genomic_DNA"/>
</dbReference>
<dbReference type="Proteomes" id="UP000078576">
    <property type="component" value="Unassembled WGS sequence"/>
</dbReference>
<dbReference type="GO" id="GO:0005840">
    <property type="term" value="C:ribosome"/>
    <property type="evidence" value="ECO:0007669"/>
    <property type="project" value="UniProtKB-KW"/>
</dbReference>
<evidence type="ECO:0000256" key="3">
    <source>
        <dbReference type="ARBA" id="ARBA00023274"/>
    </source>
</evidence>
<protein>
    <submittedName>
        <fullName evidence="4">50S ribosomal protein L34</fullName>
    </submittedName>
</protein>